<dbReference type="AlphaFoldDB" id="S3D537"/>
<dbReference type="EMBL" id="KE145359">
    <property type="protein sequence ID" value="EPE32204.1"/>
    <property type="molecule type" value="Genomic_DNA"/>
</dbReference>
<protein>
    <recommendedName>
        <fullName evidence="1">DUF6546 domain-containing protein</fullName>
    </recommendedName>
</protein>
<proteinExistence type="predicted"/>
<feature type="domain" description="DUF6546" evidence="1">
    <location>
        <begin position="301"/>
        <end position="506"/>
    </location>
</feature>
<dbReference type="OMA" id="IRCMILE"/>
<dbReference type="OrthoDB" id="3728558at2759"/>
<evidence type="ECO:0000313" key="2">
    <source>
        <dbReference type="EMBL" id="EPE32204.1"/>
    </source>
</evidence>
<evidence type="ECO:0000259" key="1">
    <source>
        <dbReference type="Pfam" id="PF20183"/>
    </source>
</evidence>
<dbReference type="eggNOG" id="ENOG502SM97">
    <property type="taxonomic scope" value="Eukaryota"/>
</dbReference>
<gene>
    <name evidence="2" type="ORF">GLAREA_07337</name>
</gene>
<dbReference type="Pfam" id="PF20183">
    <property type="entry name" value="DUF6546"/>
    <property type="match status" value="1"/>
</dbReference>
<organism evidence="2 3">
    <name type="scientific">Glarea lozoyensis (strain ATCC 20868 / MF5171)</name>
    <dbReference type="NCBI Taxonomy" id="1116229"/>
    <lineage>
        <taxon>Eukaryota</taxon>
        <taxon>Fungi</taxon>
        <taxon>Dikarya</taxon>
        <taxon>Ascomycota</taxon>
        <taxon>Pezizomycotina</taxon>
        <taxon>Leotiomycetes</taxon>
        <taxon>Helotiales</taxon>
        <taxon>Helotiaceae</taxon>
        <taxon>Glarea</taxon>
    </lineage>
</organism>
<dbReference type="HOGENOM" id="CLU_023464_0_0_1"/>
<dbReference type="InterPro" id="IPR046676">
    <property type="entry name" value="DUF6546"/>
</dbReference>
<evidence type="ECO:0000313" key="3">
    <source>
        <dbReference type="Proteomes" id="UP000016922"/>
    </source>
</evidence>
<name>S3D537_GLAL2</name>
<dbReference type="Proteomes" id="UP000016922">
    <property type="component" value="Unassembled WGS sequence"/>
</dbReference>
<keyword evidence="3" id="KW-1185">Reference proteome</keyword>
<dbReference type="GeneID" id="19466390"/>
<dbReference type="RefSeq" id="XP_008080216.1">
    <property type="nucleotide sequence ID" value="XM_008082025.1"/>
</dbReference>
<dbReference type="KEGG" id="glz:GLAREA_07337"/>
<sequence>MPPLTMTRWTRLPTEIRSIILEMVAENYRFKSEQYARAGYASVCREWQPVFEQRNFQRLVLDQERISDLEQVMSTNQRRYYLRHLFLRVRLNNYDCTVCKSKEDNRTIRNNNAIFSTAIWNLLVILSKWTGFAGSRRQQGLTLEIGAYSPGDSKHTFRDFHLEPDYPYQELKDLETHWEAYKLRADKLGLDSLNDPHHGWVNGSRDDVSLESKQRIMGTLTIKAKLPEFSAFSQTFPKVEIVTGLLIRRQFYRKIAAKSLRKLLRETFTCLRWFRHEAWHDVDPQQQSCFEKIYKSIILRNLPSTLRELYIFEHFNKILHPERSTRRANRPLGKALSKSSRLLENLSAAFLVDAEDFFANLWPTNEQNLNVIPWENLRKLALTSRLLHPLIGRGKINKMLINAGRAAAFMPKLEVMEIWNGGEGYACLFRYSNDDGEPKITWECNWGSHVTLDYTVVHCWANLPRHGQHPHGNLTTVVNRLPRRRKQVKTYAATIRHLKLRRSVLHLISDYQLSWEEYGNS</sequence>
<reference evidence="2 3" key="1">
    <citation type="journal article" date="2013" name="BMC Genomics">
        <title>Genomics-driven discovery of the pneumocandin biosynthetic gene cluster in the fungus Glarea lozoyensis.</title>
        <authorList>
            <person name="Chen L."/>
            <person name="Yue Q."/>
            <person name="Zhang X."/>
            <person name="Xiang M."/>
            <person name="Wang C."/>
            <person name="Li S."/>
            <person name="Che Y."/>
            <person name="Ortiz-Lopez F.J."/>
            <person name="Bills G.F."/>
            <person name="Liu X."/>
            <person name="An Z."/>
        </authorList>
    </citation>
    <scope>NUCLEOTIDE SEQUENCE [LARGE SCALE GENOMIC DNA]</scope>
    <source>
        <strain evidence="3">ATCC 20868 / MF5171</strain>
    </source>
</reference>
<accession>S3D537</accession>